<dbReference type="InterPro" id="IPR008136">
    <property type="entry name" value="CinA_C"/>
</dbReference>
<evidence type="ECO:0000313" key="3">
    <source>
        <dbReference type="Proteomes" id="UP000033187"/>
    </source>
</evidence>
<accession>A0A0D6JI59</accession>
<proteinExistence type="predicted"/>
<sequence>MLNAVMIKDAVRLVGELRAADLKVASAESCTGGLIAAAFTSVAGSSEVFERGFVTYSNEAKSELLGVSPALIATQGAVSRDVARAMALGGLDHAHADICVAVTGIAGPGGGSATKPVGLVYLAAARRNRECIVEEKRFGDVGRNQVRELTVAAAFDLVRGMIADPDA</sequence>
<gene>
    <name evidence="2" type="primary">ygaD</name>
    <name evidence="2" type="ORF">YBN1229_v1_3112</name>
</gene>
<protein>
    <recommendedName>
        <fullName evidence="1">CinA C-terminal domain-containing protein</fullName>
    </recommendedName>
</protein>
<dbReference type="EMBL" id="LN829119">
    <property type="protein sequence ID" value="CPR21580.1"/>
    <property type="molecule type" value="Genomic_DNA"/>
</dbReference>
<evidence type="ECO:0000313" key="2">
    <source>
        <dbReference type="EMBL" id="CPR21580.1"/>
    </source>
</evidence>
<dbReference type="NCBIfam" id="TIGR00199">
    <property type="entry name" value="PncC_domain"/>
    <property type="match status" value="1"/>
</dbReference>
<name>A0A0D6JI59_9HYPH</name>
<organism evidence="2 3">
    <name type="scientific">Candidatus Filomicrobium marinum</name>
    <dbReference type="NCBI Taxonomy" id="1608628"/>
    <lineage>
        <taxon>Bacteria</taxon>
        <taxon>Pseudomonadati</taxon>
        <taxon>Pseudomonadota</taxon>
        <taxon>Alphaproteobacteria</taxon>
        <taxon>Hyphomicrobiales</taxon>
        <taxon>Hyphomicrobiaceae</taxon>
        <taxon>Filomicrobium</taxon>
    </lineage>
</organism>
<dbReference type="RefSeq" id="WP_090230633.1">
    <property type="nucleotide sequence ID" value="NZ_LN829118.1"/>
</dbReference>
<dbReference type="AlphaFoldDB" id="A0A0D6JI59"/>
<dbReference type="Gene3D" id="3.90.950.20">
    <property type="entry name" value="CinA-like"/>
    <property type="match status" value="1"/>
</dbReference>
<reference evidence="3" key="1">
    <citation type="submission" date="2015-02" db="EMBL/GenBank/DDBJ databases">
        <authorList>
            <person name="Chooi Y.-H."/>
        </authorList>
    </citation>
    <scope>NUCLEOTIDE SEQUENCE [LARGE SCALE GENOMIC DNA]</scope>
    <source>
        <strain evidence="3">strain Y</strain>
    </source>
</reference>
<keyword evidence="3" id="KW-1185">Reference proteome</keyword>
<dbReference type="KEGG" id="fil:BN1229_v1_2801"/>
<dbReference type="InterPro" id="IPR036653">
    <property type="entry name" value="CinA-like_C"/>
</dbReference>
<dbReference type="OrthoDB" id="9801454at2"/>
<feature type="domain" description="CinA C-terminal" evidence="1">
    <location>
        <begin position="12"/>
        <end position="161"/>
    </location>
</feature>
<dbReference type="Proteomes" id="UP000033187">
    <property type="component" value="Chromosome 1"/>
</dbReference>
<dbReference type="Pfam" id="PF02464">
    <property type="entry name" value="CinA"/>
    <property type="match status" value="1"/>
</dbReference>
<evidence type="ECO:0000259" key="1">
    <source>
        <dbReference type="Pfam" id="PF02464"/>
    </source>
</evidence>
<dbReference type="KEGG" id="fiy:BN1229_v1_3112"/>
<dbReference type="SUPFAM" id="SSF142433">
    <property type="entry name" value="CinA-like"/>
    <property type="match status" value="1"/>
</dbReference>